<dbReference type="Gene3D" id="1.10.555.10">
    <property type="entry name" value="Rho GTPase activation protein"/>
    <property type="match status" value="1"/>
</dbReference>
<evidence type="ECO:0000259" key="3">
    <source>
        <dbReference type="PROSITE" id="PS50238"/>
    </source>
</evidence>
<dbReference type="Pfam" id="PF00620">
    <property type="entry name" value="RhoGAP"/>
    <property type="match status" value="1"/>
</dbReference>
<feature type="compositionally biased region" description="Basic residues" evidence="2">
    <location>
        <begin position="1"/>
        <end position="10"/>
    </location>
</feature>
<keyword evidence="5" id="KW-1185">Reference proteome</keyword>
<feature type="domain" description="Rho-GAP" evidence="3">
    <location>
        <begin position="98"/>
        <end position="237"/>
    </location>
</feature>
<keyword evidence="1" id="KW-0343">GTPase activation</keyword>
<evidence type="ECO:0000256" key="2">
    <source>
        <dbReference type="SAM" id="MobiDB-lite"/>
    </source>
</evidence>
<protein>
    <recommendedName>
        <fullName evidence="3">Rho-GAP domain-containing protein</fullName>
    </recommendedName>
</protein>
<reference evidence="4" key="1">
    <citation type="submission" date="2023-07" db="EMBL/GenBank/DDBJ databases">
        <authorList>
            <person name="Stuckert A."/>
        </authorList>
    </citation>
    <scope>NUCLEOTIDE SEQUENCE</scope>
</reference>
<gene>
    <name evidence="4" type="ORF">RIMI_LOCUS12082662</name>
</gene>
<accession>A0ABN9LUW0</accession>
<comment type="caution">
    <text evidence="4">The sequence shown here is derived from an EMBL/GenBank/DDBJ whole genome shotgun (WGS) entry which is preliminary data.</text>
</comment>
<evidence type="ECO:0000256" key="1">
    <source>
        <dbReference type="ARBA" id="ARBA00022468"/>
    </source>
</evidence>
<dbReference type="Proteomes" id="UP001176940">
    <property type="component" value="Unassembled WGS sequence"/>
</dbReference>
<dbReference type="SMART" id="SM00324">
    <property type="entry name" value="RhoGAP"/>
    <property type="match status" value="1"/>
</dbReference>
<dbReference type="PANTHER" id="PTHR15228:SF20">
    <property type="entry name" value="RHO GTPASE-ACTIVATING PROTEIN 25"/>
    <property type="match status" value="1"/>
</dbReference>
<dbReference type="PROSITE" id="PS50238">
    <property type="entry name" value="RHOGAP"/>
    <property type="match status" value="1"/>
</dbReference>
<evidence type="ECO:0000313" key="4">
    <source>
        <dbReference type="EMBL" id="CAJ0948253.1"/>
    </source>
</evidence>
<dbReference type="SUPFAM" id="SSF48350">
    <property type="entry name" value="GTPase activation domain, GAP"/>
    <property type="match status" value="1"/>
</dbReference>
<dbReference type="InterPro" id="IPR000198">
    <property type="entry name" value="RhoGAP_dom"/>
</dbReference>
<proteinExistence type="predicted"/>
<dbReference type="InterPro" id="IPR051025">
    <property type="entry name" value="RhoGAP"/>
</dbReference>
<feature type="region of interest" description="Disordered" evidence="2">
    <location>
        <begin position="1"/>
        <end position="34"/>
    </location>
</feature>
<organism evidence="4 5">
    <name type="scientific">Ranitomeya imitator</name>
    <name type="common">mimic poison frog</name>
    <dbReference type="NCBI Taxonomy" id="111125"/>
    <lineage>
        <taxon>Eukaryota</taxon>
        <taxon>Metazoa</taxon>
        <taxon>Chordata</taxon>
        <taxon>Craniata</taxon>
        <taxon>Vertebrata</taxon>
        <taxon>Euteleostomi</taxon>
        <taxon>Amphibia</taxon>
        <taxon>Batrachia</taxon>
        <taxon>Anura</taxon>
        <taxon>Neobatrachia</taxon>
        <taxon>Hyloidea</taxon>
        <taxon>Dendrobatidae</taxon>
        <taxon>Dendrobatinae</taxon>
        <taxon>Ranitomeya</taxon>
    </lineage>
</organism>
<dbReference type="PANTHER" id="PTHR15228">
    <property type="entry name" value="SPERMATHECAL PHYSIOLOGY VARIANT"/>
    <property type="match status" value="1"/>
</dbReference>
<name>A0ABN9LUW0_9NEOB</name>
<sequence>MSRPKPRSTHSWKDGKQPHCTSSRLGSRNSREGSPLGMSQWYRKLGWDFGCVPALKMRLLRLADGRMTLQRGTDDFVLTYSSRDMVPTLLNTTPVFGQRLADTVAYEKKFGRHMVPILMEKCADFILQNGLNEEGVFRLPGQDTLVKQLKEAFDAGERPSFSRDTDVHTVSSLFKLYLRELPEPVFPWSQYEDCLACENTMSVDEEKGHEELMKQIKLLPRENYNLLSFICRYNLHS</sequence>
<dbReference type="InterPro" id="IPR008936">
    <property type="entry name" value="Rho_GTPase_activation_prot"/>
</dbReference>
<feature type="compositionally biased region" description="Polar residues" evidence="2">
    <location>
        <begin position="19"/>
        <end position="28"/>
    </location>
</feature>
<evidence type="ECO:0000313" key="5">
    <source>
        <dbReference type="Proteomes" id="UP001176940"/>
    </source>
</evidence>
<dbReference type="EMBL" id="CAUEEQ010028211">
    <property type="protein sequence ID" value="CAJ0948253.1"/>
    <property type="molecule type" value="Genomic_DNA"/>
</dbReference>